<keyword evidence="1" id="KW-0812">Transmembrane</keyword>
<name>A0ABY8R7I2_PARBF</name>
<dbReference type="EMBL" id="CP124688">
    <property type="protein sequence ID" value="WGX77516.1"/>
    <property type="molecule type" value="Genomic_DNA"/>
</dbReference>
<keyword evidence="2" id="KW-0614">Plasmid</keyword>
<geneLocation type="plasmid" evidence="2 3">
    <name>unnamed3</name>
</geneLocation>
<reference evidence="2 3" key="1">
    <citation type="submission" date="2023-04" db="EMBL/GenBank/DDBJ databases">
        <title>Bacteria Genome Submission.</title>
        <authorList>
            <person name="Isaac P."/>
        </authorList>
    </citation>
    <scope>NUCLEOTIDE SEQUENCE [LARGE SCALE GENOMIC DNA]</scope>
    <source>
        <strain evidence="2 3">SampleS7P1</strain>
        <plasmid evidence="2 3">unnamed3</plasmid>
    </source>
</reference>
<sequence length="99" mass="11287">MLLIYSLIFAMVISLFFTTSIKRHSNLYYIIALIIALLTSYINLYGETYNIELQGFLLASYKSSMKGILSVTFFIIVMFTGALDRKHTITKKLLSIESS</sequence>
<feature type="transmembrane region" description="Helical" evidence="1">
    <location>
        <begin position="65"/>
        <end position="83"/>
    </location>
</feature>
<gene>
    <name evidence="2" type="ORF">QJS64_20120</name>
</gene>
<organism evidence="2 3">
    <name type="scientific">Paraclostridium bifermentans</name>
    <name type="common">Clostridium bifermentans</name>
    <dbReference type="NCBI Taxonomy" id="1490"/>
    <lineage>
        <taxon>Bacteria</taxon>
        <taxon>Bacillati</taxon>
        <taxon>Bacillota</taxon>
        <taxon>Clostridia</taxon>
        <taxon>Peptostreptococcales</taxon>
        <taxon>Peptostreptococcaceae</taxon>
        <taxon>Paraclostridium</taxon>
    </lineage>
</organism>
<feature type="transmembrane region" description="Helical" evidence="1">
    <location>
        <begin position="6"/>
        <end position="21"/>
    </location>
</feature>
<keyword evidence="1" id="KW-1133">Transmembrane helix</keyword>
<evidence type="ECO:0000313" key="3">
    <source>
        <dbReference type="Proteomes" id="UP001239169"/>
    </source>
</evidence>
<protein>
    <submittedName>
        <fullName evidence="2">Uncharacterized protein</fullName>
    </submittedName>
</protein>
<proteinExistence type="predicted"/>
<evidence type="ECO:0000256" key="1">
    <source>
        <dbReference type="SAM" id="Phobius"/>
    </source>
</evidence>
<feature type="transmembrane region" description="Helical" evidence="1">
    <location>
        <begin position="28"/>
        <end position="45"/>
    </location>
</feature>
<evidence type="ECO:0000313" key="2">
    <source>
        <dbReference type="EMBL" id="WGX77516.1"/>
    </source>
</evidence>
<dbReference type="Proteomes" id="UP001239169">
    <property type="component" value="Plasmid unnamed3"/>
</dbReference>
<keyword evidence="1" id="KW-0472">Membrane</keyword>
<keyword evidence="3" id="KW-1185">Reference proteome</keyword>
<accession>A0ABY8R7I2</accession>